<protein>
    <submittedName>
        <fullName evidence="1">Uncharacterized protein</fullName>
    </submittedName>
</protein>
<proteinExistence type="predicted"/>
<dbReference type="HOGENOM" id="CLU_721822_0_0_1"/>
<dbReference type="Proteomes" id="UP000007148">
    <property type="component" value="Unassembled WGS sequence"/>
</dbReference>
<evidence type="ECO:0000313" key="2">
    <source>
        <dbReference type="Proteomes" id="UP000007148"/>
    </source>
</evidence>
<name>G4THR5_SERID</name>
<reference evidence="1 2" key="1">
    <citation type="journal article" date="2011" name="PLoS Pathog.">
        <title>Endophytic Life Strategies Decoded by Genome and Transcriptome Analyses of the Mutualistic Root Symbiont Piriformospora indica.</title>
        <authorList>
            <person name="Zuccaro A."/>
            <person name="Lahrmann U."/>
            <person name="Guldener U."/>
            <person name="Langen G."/>
            <person name="Pfiffi S."/>
            <person name="Biedenkopf D."/>
            <person name="Wong P."/>
            <person name="Samans B."/>
            <person name="Grimm C."/>
            <person name="Basiewicz M."/>
            <person name="Murat C."/>
            <person name="Martin F."/>
            <person name="Kogel K.H."/>
        </authorList>
    </citation>
    <scope>NUCLEOTIDE SEQUENCE [LARGE SCALE GENOMIC DNA]</scope>
    <source>
        <strain evidence="1 2">DSM 11827</strain>
    </source>
</reference>
<dbReference type="InParanoid" id="G4THR5"/>
<gene>
    <name evidence="1" type="ORF">PIIN_04793</name>
</gene>
<sequence>MDYLNKLPIELWRMVIGSIPMEDSSEGLASTISHTEQGKHATLRRAAKYQAYKASLLIICQTLKPLVEEWLYLEVVLYKRNLQEGCYLAGANILRSDGRRCGDLTQTVWVYRVSVWKSLTYVASGASFREAYPNMKAIHSIGIGFDSNILFSITDADGIPLRWEGITTLTLDHVGLELHHLEYAARFLPHLTALSVLSALAQSRDQLVHFPSLKRLSLSWQVASTFLLDGLRVPNLKCLNIASGIVGRLESHWCLHETLSESAIVYSNPTFPEGLLTICDSLEVLKVPMDVVICPAEAGCPIHSRTVQQYAAYFSKEAFPGLEKVTMVAEEPEIQTIIPIIPFGSGFYQFLGISEPLYNRSSVHEVAIASFSNALVELVVQMD</sequence>
<keyword evidence="2" id="KW-1185">Reference proteome</keyword>
<organism evidence="1 2">
    <name type="scientific">Serendipita indica (strain DSM 11827)</name>
    <name type="common">Root endophyte fungus</name>
    <name type="synonym">Piriformospora indica</name>
    <dbReference type="NCBI Taxonomy" id="1109443"/>
    <lineage>
        <taxon>Eukaryota</taxon>
        <taxon>Fungi</taxon>
        <taxon>Dikarya</taxon>
        <taxon>Basidiomycota</taxon>
        <taxon>Agaricomycotina</taxon>
        <taxon>Agaricomycetes</taxon>
        <taxon>Sebacinales</taxon>
        <taxon>Serendipitaceae</taxon>
        <taxon>Serendipita</taxon>
    </lineage>
</organism>
<comment type="caution">
    <text evidence="1">The sequence shown here is derived from an EMBL/GenBank/DDBJ whole genome shotgun (WGS) entry which is preliminary data.</text>
</comment>
<accession>G4THR5</accession>
<dbReference type="OrthoDB" id="3134220at2759"/>
<dbReference type="AlphaFoldDB" id="G4THR5"/>
<dbReference type="EMBL" id="CAFZ01000097">
    <property type="protein sequence ID" value="CCA70858.1"/>
    <property type="molecule type" value="Genomic_DNA"/>
</dbReference>
<evidence type="ECO:0000313" key="1">
    <source>
        <dbReference type="EMBL" id="CCA70858.1"/>
    </source>
</evidence>